<evidence type="ECO:0000313" key="8">
    <source>
        <dbReference type="EMBL" id="KAG5457828.1"/>
    </source>
</evidence>
<comment type="caution">
    <text evidence="8">The sequence shown here is derived from an EMBL/GenBank/DDBJ whole genome shotgun (WGS) entry which is preliminary data.</text>
</comment>
<evidence type="ECO:0000256" key="2">
    <source>
        <dbReference type="ARBA" id="ARBA00005389"/>
    </source>
</evidence>
<evidence type="ECO:0000256" key="7">
    <source>
        <dbReference type="SAM" id="MobiDB-lite"/>
    </source>
</evidence>
<comment type="similarity">
    <text evidence="2 6">Belongs to the Mediator complex subunit 10 family.</text>
</comment>
<keyword evidence="9" id="KW-1185">Reference proteome</keyword>
<evidence type="ECO:0000256" key="1">
    <source>
        <dbReference type="ARBA" id="ARBA00004123"/>
    </source>
</evidence>
<name>A0A8H7ZQJ6_9FUNG</name>
<evidence type="ECO:0000256" key="4">
    <source>
        <dbReference type="ARBA" id="ARBA00023163"/>
    </source>
</evidence>
<dbReference type="AlphaFoldDB" id="A0A8H7ZQJ6"/>
<dbReference type="Pfam" id="PF09748">
    <property type="entry name" value="Med10"/>
    <property type="match status" value="1"/>
</dbReference>
<dbReference type="GO" id="GO:0006357">
    <property type="term" value="P:regulation of transcription by RNA polymerase II"/>
    <property type="evidence" value="ECO:0007669"/>
    <property type="project" value="InterPro"/>
</dbReference>
<accession>A0A8H7ZQJ6</accession>
<reference evidence="8 9" key="1">
    <citation type="journal article" name="Sci. Rep.">
        <title>Genome-scale phylogenetic analyses confirm Olpidium as the closest living zoosporic fungus to the non-flagellated, terrestrial fungi.</title>
        <authorList>
            <person name="Chang Y."/>
            <person name="Rochon D."/>
            <person name="Sekimoto S."/>
            <person name="Wang Y."/>
            <person name="Chovatia M."/>
            <person name="Sandor L."/>
            <person name="Salamov A."/>
            <person name="Grigoriev I.V."/>
            <person name="Stajich J.E."/>
            <person name="Spatafora J.W."/>
        </authorList>
    </citation>
    <scope>NUCLEOTIDE SEQUENCE [LARGE SCALE GENOMIC DNA]</scope>
    <source>
        <strain evidence="8">S191</strain>
    </source>
</reference>
<proteinExistence type="inferred from homology"/>
<dbReference type="GO" id="GO:0003712">
    <property type="term" value="F:transcription coregulator activity"/>
    <property type="evidence" value="ECO:0007669"/>
    <property type="project" value="InterPro"/>
</dbReference>
<comment type="subunit">
    <text evidence="6">Component of the Mediator complex.</text>
</comment>
<evidence type="ECO:0000256" key="5">
    <source>
        <dbReference type="ARBA" id="ARBA00023242"/>
    </source>
</evidence>
<keyword evidence="4 6" id="KW-0804">Transcription</keyword>
<dbReference type="InterPro" id="IPR019145">
    <property type="entry name" value="Mediator_Med10"/>
</dbReference>
<evidence type="ECO:0000256" key="3">
    <source>
        <dbReference type="ARBA" id="ARBA00023015"/>
    </source>
</evidence>
<evidence type="ECO:0000313" key="9">
    <source>
        <dbReference type="Proteomes" id="UP000673691"/>
    </source>
</evidence>
<feature type="non-terminal residue" evidence="8">
    <location>
        <position position="1"/>
    </location>
</feature>
<dbReference type="Proteomes" id="UP000673691">
    <property type="component" value="Unassembled WGS sequence"/>
</dbReference>
<feature type="region of interest" description="Disordered" evidence="7">
    <location>
        <begin position="21"/>
        <end position="45"/>
    </location>
</feature>
<dbReference type="EMBL" id="JAEFCI010009405">
    <property type="protein sequence ID" value="KAG5457828.1"/>
    <property type="molecule type" value="Genomic_DNA"/>
</dbReference>
<protein>
    <recommendedName>
        <fullName evidence="6">Mediator of RNA polymerase II transcription subunit 10</fullName>
    </recommendedName>
    <alternativeName>
        <fullName evidence="6">Mediator complex subunit 10</fullName>
    </alternativeName>
</protein>
<keyword evidence="6" id="KW-0010">Activator</keyword>
<comment type="subcellular location">
    <subcellularLocation>
        <location evidence="1 6">Nucleus</location>
    </subcellularLocation>
</comment>
<keyword evidence="3 6" id="KW-0805">Transcription regulation</keyword>
<dbReference type="OrthoDB" id="337270at2759"/>
<organism evidence="8 9">
    <name type="scientific">Olpidium bornovanus</name>
    <dbReference type="NCBI Taxonomy" id="278681"/>
    <lineage>
        <taxon>Eukaryota</taxon>
        <taxon>Fungi</taxon>
        <taxon>Fungi incertae sedis</taxon>
        <taxon>Olpidiomycota</taxon>
        <taxon>Olpidiomycotina</taxon>
        <taxon>Olpidiomycetes</taxon>
        <taxon>Olpidiales</taxon>
        <taxon>Olpidiaceae</taxon>
        <taxon>Olpidium</taxon>
    </lineage>
</organism>
<gene>
    <name evidence="6" type="primary">MED10</name>
    <name evidence="8" type="ORF">BJ554DRAFT_2067</name>
</gene>
<comment type="function">
    <text evidence="6">Component of the Mediator complex, a coactivator involved in the regulated transcription of nearly all RNA polymerase II-dependent genes. Mediator functions as a bridge to convey information from gene-specific regulatory proteins to the basal RNA polymerase II transcription machinery. Mediator is recruited to promoters by direct interactions with regulatory proteins and serves as a scaffold for the assembly of a functional preinitiation complex with RNA polymerase II and the general transcription factors.</text>
</comment>
<sequence length="251" mass="27919">RPDNRPKRESRDITWFFPVLPSQRKTEARENHAALPAPPPRGSREKTVDAALRLGAATFSGGKEEKGRWLSLYTPLSERAGSQMSGAPVPSAANAAAAAKVQELINTVTSLGRTALQYEPEMAETALHDPRLLRRVQELRGTRPLTPGVASRFWASWIDEGKNYETFTRELVQRTASENQFMCGKVWALEVRLARGALIVLETELQNTFPDEFAAGRHGNAVVTATWRPLQRLRDGTGHGTWVPLMLILKK</sequence>
<keyword evidence="5 6" id="KW-0539">Nucleus</keyword>
<evidence type="ECO:0000256" key="6">
    <source>
        <dbReference type="RuleBase" id="RU364146"/>
    </source>
</evidence>
<dbReference type="GO" id="GO:0016592">
    <property type="term" value="C:mediator complex"/>
    <property type="evidence" value="ECO:0007669"/>
    <property type="project" value="InterPro"/>
</dbReference>